<gene>
    <name evidence="1" type="ORF">NM688_g4878</name>
</gene>
<evidence type="ECO:0000313" key="2">
    <source>
        <dbReference type="Proteomes" id="UP001148662"/>
    </source>
</evidence>
<accession>A0ACC1T1E5</accession>
<sequence length="1810" mass="203655">MSTCWGALDYGAGYDLANQTAYLDDMLRWSLDWLMKAHPATDTLYVQVGDADLDNAYWGGDQGIPEPRPSYQINSTSPGTDAAAQAAAAFAACSALYANRTLGTSSPASLTNTTYAATLLTHAQDLYAFASNASLVTYQTSVPSVGEAYASSGYYDELIIASLFLSLAANSTEAYAEGVETYVQHTLSSRLQEDPVFNWDEKLPGAVVLGAQIANTHPELVGQQSYDWRNDAEGYFDRIVNGTSRAYTTKGGLLWYPGDSDDASLNPAMNAAMLMMRFTDAGLPSTPSKGQLYLKLAQRQRDYALGENPMTISYIVGSHPNAPTNPHSALATGASPQDIDNIDTVPAQEAYVLYGGLVGGPDLNDRFWDMRSDWMQTEVGLDYVVPMLTLSARALVNGTGDPYYTQLSVGSYDVYRPKGYPCDDAVRQGCVNKRWRAGRIALGVIVGVLGSVVMSDPRFVLDPRFAEESEAESSKGPKADSENYLLEKDNSDAEDEIHSDAASDGEQAEDEHEDEIGEGMLPQGFSGPKEKVVKPLTPEALAKFKAAQERTGVVYISRIPPGMRPTKVRHLMSQYGEVGRVYLQPEDAKRAYLRKKYTSTKKIHFVEGWVEFKDKKVARSVAEMLNAQPIGGKKGTRWRDDIWTMKYLPKFKWHMLTEQIAHEAAVHAARLRVELSQSKREQQEYLKNVELAHVLEKRAERKRKAGQDAAPLEEAPKKQRKDVPRKEHKPKPQDIGEDKALSSVLNSDLCSYDCFFLSLPQLSSLNMSSWSGSGYPPPRGRSRSRSPYRGGYPPARPEPGYPPPPDPYRSDWDAYDRERAWAAYERDRAGYDYARRGRSRSPPPEEAGRKRRRSISPWERGDRYEPRPRYGDDYDAHSRGYGYTSPHRGPYPPPPYGSSRRAAPPDPHTFDYPATLKQYAEWFRYYYPQQAIEEDNADKAAEQEAGDGSKPRNGIRARWEKYKKDFAGQQVSMDSLITFIDLQRMFEHHRKSPWFAEKYDPSPEFVQMRARVRKVGWKGRMDTFLLDLESGKFDPDLHEPEPEAEPTSSPAKETANGDAATNGTDPTKSPVATTNADEPKPSTAGDDEMQFNVEGEDDTADQDAARGDANGKQSADAKRLANRGEEISIPPEGNQVMIRTIPPDIGRQKLEEACSKIEGYEYLALGDPLQKRNYYRAGWLRFRDDADMTKVMTELTDKKIEGFKLHVAHITKPFTSRVRFAPEVASKPDRLVKDLANAKTLAAVLELEAETLRRMKIVNKPESNGTEEANGNTEQADATMANPEETLEEDLEPRERGSEAVERRIEKVMADIIDQGLVDINDEKAVEARRTVVALDLYIAYLRAAFNTCYYCAVVTDHVEELQRKCVKHVRKPLSKSLLQEVKAAEAQKVEKDQKPEGEEENDSDKDKEESKEKEKEAAPPKDAKGENRDWKRNDERWLEWLDSKLALLIDRNGVDPRDYNGKSYDVELSKACESYIKQEDEGKFRCKTCQKLFKATPFVEKHVANKHPELVKHLQDIPYFNNFALDPHHIQPFTHPPQPDRHTLWANTGGLVEYCIALSNDMIKSADFAEALSARIEPLVSEKYRATIHDRLNDAIDGYLDVTKRCNQVLIDIVWNDLKPATKQLFQAPWYDGVMAQILETIRDYFNDYQTYLNQSLFELLIEDLIDSFLVTYITALANAPKLKMPAASERIKADISEAFKFFAGFKKTKEVEGLFEVLEMIVSMLEASQSLVFLSYWSFAKVHGPNIAFVENLMKARGDFDRTAVSEVMESIKRKVKDEELTDPEEPTVMKKIAIQGTFSRLLAQART</sequence>
<evidence type="ECO:0000313" key="1">
    <source>
        <dbReference type="EMBL" id="KAJ3551160.1"/>
    </source>
</evidence>
<organism evidence="1 2">
    <name type="scientific">Phlebia brevispora</name>
    <dbReference type="NCBI Taxonomy" id="194682"/>
    <lineage>
        <taxon>Eukaryota</taxon>
        <taxon>Fungi</taxon>
        <taxon>Dikarya</taxon>
        <taxon>Basidiomycota</taxon>
        <taxon>Agaricomycotina</taxon>
        <taxon>Agaricomycetes</taxon>
        <taxon>Polyporales</taxon>
        <taxon>Meruliaceae</taxon>
        <taxon>Phlebia</taxon>
    </lineage>
</organism>
<keyword evidence="2" id="KW-1185">Reference proteome</keyword>
<proteinExistence type="predicted"/>
<dbReference type="Proteomes" id="UP001148662">
    <property type="component" value="Unassembled WGS sequence"/>
</dbReference>
<name>A0ACC1T1E5_9APHY</name>
<reference evidence="1" key="1">
    <citation type="submission" date="2022-07" db="EMBL/GenBank/DDBJ databases">
        <title>Genome Sequence of Phlebia brevispora.</title>
        <authorList>
            <person name="Buettner E."/>
        </authorList>
    </citation>
    <scope>NUCLEOTIDE SEQUENCE</scope>
    <source>
        <strain evidence="1">MPL23</strain>
    </source>
</reference>
<protein>
    <submittedName>
        <fullName evidence="1">Uncharacterized protein</fullName>
    </submittedName>
</protein>
<comment type="caution">
    <text evidence="1">The sequence shown here is derived from an EMBL/GenBank/DDBJ whole genome shotgun (WGS) entry which is preliminary data.</text>
</comment>
<dbReference type="EMBL" id="JANHOG010000849">
    <property type="protein sequence ID" value="KAJ3551160.1"/>
    <property type="molecule type" value="Genomic_DNA"/>
</dbReference>